<evidence type="ECO:0000313" key="3">
    <source>
        <dbReference type="EMBL" id="RYO89190.1"/>
    </source>
</evidence>
<feature type="compositionally biased region" description="Basic and acidic residues" evidence="1">
    <location>
        <begin position="97"/>
        <end position="124"/>
    </location>
</feature>
<evidence type="ECO:0000313" key="4">
    <source>
        <dbReference type="Proteomes" id="UP000294003"/>
    </source>
</evidence>
<comment type="caution">
    <text evidence="3">The sequence shown here is derived from an EMBL/GenBank/DDBJ whole genome shotgun (WGS) entry which is preliminary data.</text>
</comment>
<proteinExistence type="predicted"/>
<accession>A0ABY0HFB8</accession>
<dbReference type="InterPro" id="IPR027911">
    <property type="entry name" value="DUF4604"/>
</dbReference>
<dbReference type="Pfam" id="PF15377">
    <property type="entry name" value="DUF4604"/>
    <property type="match status" value="1"/>
</dbReference>
<gene>
    <name evidence="3" type="ORF">DL762_003334</name>
</gene>
<dbReference type="EMBL" id="QJNS01000076">
    <property type="protein sequence ID" value="RYO89190.1"/>
    <property type="molecule type" value="Genomic_DNA"/>
</dbReference>
<feature type="compositionally biased region" description="Basic and acidic residues" evidence="1">
    <location>
        <begin position="162"/>
        <end position="177"/>
    </location>
</feature>
<feature type="compositionally biased region" description="Polar residues" evidence="1">
    <location>
        <begin position="1"/>
        <end position="17"/>
    </location>
</feature>
<evidence type="ECO:0000259" key="2">
    <source>
        <dbReference type="Pfam" id="PF15377"/>
    </source>
</evidence>
<dbReference type="Proteomes" id="UP000294003">
    <property type="component" value="Unassembled WGS sequence"/>
</dbReference>
<feature type="compositionally biased region" description="Gly residues" evidence="1">
    <location>
        <begin position="139"/>
        <end position="148"/>
    </location>
</feature>
<feature type="region of interest" description="Disordered" evidence="1">
    <location>
        <begin position="1"/>
        <end position="201"/>
    </location>
</feature>
<keyword evidence="4" id="KW-1185">Reference proteome</keyword>
<organism evidence="3 4">
    <name type="scientific">Monosporascus cannonballus</name>
    <dbReference type="NCBI Taxonomy" id="155416"/>
    <lineage>
        <taxon>Eukaryota</taxon>
        <taxon>Fungi</taxon>
        <taxon>Dikarya</taxon>
        <taxon>Ascomycota</taxon>
        <taxon>Pezizomycotina</taxon>
        <taxon>Sordariomycetes</taxon>
        <taxon>Xylariomycetidae</taxon>
        <taxon>Xylariales</taxon>
        <taxon>Xylariales incertae sedis</taxon>
        <taxon>Monosporascus</taxon>
    </lineage>
</organism>
<reference evidence="3 4" key="1">
    <citation type="submission" date="2018-06" db="EMBL/GenBank/DDBJ databases">
        <title>Complete Genomes of Monosporascus.</title>
        <authorList>
            <person name="Robinson A.J."/>
            <person name="Natvig D.O."/>
        </authorList>
    </citation>
    <scope>NUCLEOTIDE SEQUENCE [LARGE SCALE GENOMIC DNA]</scope>
    <source>
        <strain evidence="3 4">CBS 609.92</strain>
    </source>
</reference>
<feature type="domain" description="DUF4604" evidence="2">
    <location>
        <begin position="11"/>
        <end position="199"/>
    </location>
</feature>
<evidence type="ECO:0000256" key="1">
    <source>
        <dbReference type="SAM" id="MobiDB-lite"/>
    </source>
</evidence>
<sequence length="201" mass="21066">MSQSGPKITSKNLTYDTTLPPFLARLRGQQRQYSEDGPDPILAARRRPQGKPWSASEEAEDAPVVVDERGNVVQLRDGAIVDDNGDAGVGQNEGGAEVEKADGDAVEKRGEEEEEQAGKRDAEKVAGIGAGRKRKVGRVVGGAGSGSGGEDDRDGDGGDSNVSKEKSARADDADAKAKSTATAPTKKKMKKIKLSFGDDGE</sequence>
<protein>
    <recommendedName>
        <fullName evidence="2">DUF4604 domain-containing protein</fullName>
    </recommendedName>
</protein>
<name>A0ABY0HFB8_9PEZI</name>